<sequence length="165" mass="19093">MHKGYCESKTKGFGLEIDHYWNSRNRSNVEKTSGKNSLLYFNLKCYRQYSWKYVIANLSQLLSVENALYKRKNLGLMFAVSEDVYHIIQITVNTWTAIISDQRAPCALGYKNALLFFTRSKICRFYSKVADRLLRIVLSVTVLNIFLICINKLLSVECRSPVSIS</sequence>
<feature type="transmembrane region" description="Helical" evidence="1">
    <location>
        <begin position="133"/>
        <end position="154"/>
    </location>
</feature>
<protein>
    <submittedName>
        <fullName evidence="2">Uncharacterized protein</fullName>
    </submittedName>
</protein>
<keyword evidence="1" id="KW-0472">Membrane</keyword>
<proteinExistence type="predicted"/>
<evidence type="ECO:0000256" key="1">
    <source>
        <dbReference type="SAM" id="Phobius"/>
    </source>
</evidence>
<accession>A0ABC9HH86</accession>
<dbReference type="Proteomes" id="UP001189180">
    <property type="component" value="Unassembled WGS sequence"/>
</dbReference>
<keyword evidence="1" id="KW-1133">Transmembrane helix</keyword>
<evidence type="ECO:0000313" key="2">
    <source>
        <dbReference type="EMBL" id="CAM0512058.1"/>
    </source>
</evidence>
<comment type="caution">
    <text evidence="2">The sequence shown here is derived from an EMBL/GenBank/DDBJ whole genome shotgun (WGS) entry which is preliminary data.</text>
</comment>
<evidence type="ECO:0000313" key="3">
    <source>
        <dbReference type="Proteomes" id="UP001189180"/>
    </source>
</evidence>
<gene>
    <name evidence="2" type="ORF">FHB240107_LOCUS4465</name>
</gene>
<dbReference type="AlphaFoldDB" id="A0ABC9HH86"/>
<dbReference type="EMBL" id="CANUEZ050000192">
    <property type="protein sequence ID" value="CAM0512058.1"/>
    <property type="molecule type" value="Genomic_DNA"/>
</dbReference>
<name>A0ABC9HH86_FASHE</name>
<organism evidence="2 3">
    <name type="scientific">Fasciola hepatica</name>
    <name type="common">Liver fluke</name>
    <dbReference type="NCBI Taxonomy" id="6192"/>
    <lineage>
        <taxon>Eukaryota</taxon>
        <taxon>Metazoa</taxon>
        <taxon>Spiralia</taxon>
        <taxon>Lophotrochozoa</taxon>
        <taxon>Platyhelminthes</taxon>
        <taxon>Trematoda</taxon>
        <taxon>Digenea</taxon>
        <taxon>Plagiorchiida</taxon>
        <taxon>Echinostomata</taxon>
        <taxon>Echinostomatoidea</taxon>
        <taxon>Fasciolidae</taxon>
        <taxon>Fasciola</taxon>
    </lineage>
</organism>
<keyword evidence="3" id="KW-1185">Reference proteome</keyword>
<keyword evidence="1" id="KW-0812">Transmembrane</keyword>
<reference evidence="2 3" key="1">
    <citation type="submission" date="2024-08" db="EMBL/GenBank/DDBJ databases">
        <authorList>
            <person name="Paterson S."/>
        </authorList>
    </citation>
    <scope>NUCLEOTIDE SEQUENCE [LARGE SCALE GENOMIC DNA]</scope>
</reference>